<dbReference type="PROSITE" id="PS00463">
    <property type="entry name" value="ZN2_CY6_FUNGAL_1"/>
    <property type="match status" value="1"/>
</dbReference>
<dbReference type="AlphaFoldDB" id="A0A7U2EVU1"/>
<dbReference type="Gene3D" id="4.10.240.10">
    <property type="entry name" value="Zn(2)-C6 fungal-type DNA-binding domain"/>
    <property type="match status" value="1"/>
</dbReference>
<accession>A0A7U2EVU1</accession>
<proteinExistence type="predicted"/>
<dbReference type="VEuPathDB" id="FungiDB:JI435_039200"/>
<protein>
    <recommendedName>
        <fullName evidence="2">Zn(2)-C6 fungal-type domain-containing protein</fullName>
    </recommendedName>
</protein>
<evidence type="ECO:0000313" key="3">
    <source>
        <dbReference type="EMBL" id="QRC93726.1"/>
    </source>
</evidence>
<name>A0A7U2EVU1_PHANO</name>
<gene>
    <name evidence="3" type="ORF">JI435_039200</name>
</gene>
<evidence type="ECO:0000259" key="2">
    <source>
        <dbReference type="PROSITE" id="PS50048"/>
    </source>
</evidence>
<dbReference type="PANTHER" id="PTHR38791">
    <property type="entry name" value="ZN(II)2CYS6 TRANSCRIPTION FACTOR (EUROFUNG)-RELATED-RELATED"/>
    <property type="match status" value="1"/>
</dbReference>
<dbReference type="OrthoDB" id="5429770at2759"/>
<reference evidence="4" key="1">
    <citation type="journal article" date="2021" name="BMC Genomics">
        <title>Chromosome-level genome assembly and manually-curated proteome of model necrotroph Parastagonospora nodorum Sn15 reveals a genome-wide trove of candidate effector homologs, and redundancy of virulence-related functions within an accessory chromosome.</title>
        <authorList>
            <person name="Bertazzoni S."/>
            <person name="Jones D.A.B."/>
            <person name="Phan H.T."/>
            <person name="Tan K.-C."/>
            <person name="Hane J.K."/>
        </authorList>
    </citation>
    <scope>NUCLEOTIDE SEQUENCE [LARGE SCALE GENOMIC DNA]</scope>
    <source>
        <strain evidence="4">SN15 / ATCC MYA-4574 / FGSC 10173)</strain>
    </source>
</reference>
<dbReference type="GO" id="GO:0008270">
    <property type="term" value="F:zinc ion binding"/>
    <property type="evidence" value="ECO:0007669"/>
    <property type="project" value="InterPro"/>
</dbReference>
<keyword evidence="1" id="KW-0539">Nucleus</keyword>
<dbReference type="Proteomes" id="UP000663193">
    <property type="component" value="Chromosome 3"/>
</dbReference>
<dbReference type="CDD" id="cd00067">
    <property type="entry name" value="GAL4"/>
    <property type="match status" value="1"/>
</dbReference>
<dbReference type="GO" id="GO:0000981">
    <property type="term" value="F:DNA-binding transcription factor activity, RNA polymerase II-specific"/>
    <property type="evidence" value="ECO:0007669"/>
    <property type="project" value="InterPro"/>
</dbReference>
<dbReference type="InterPro" id="IPR053175">
    <property type="entry name" value="DHMBA_Reg_Transcription_Factor"/>
</dbReference>
<feature type="domain" description="Zn(2)-C6 fungal-type" evidence="2">
    <location>
        <begin position="10"/>
        <end position="38"/>
    </location>
</feature>
<dbReference type="Pfam" id="PF11951">
    <property type="entry name" value="Fungal_trans_2"/>
    <property type="match status" value="1"/>
</dbReference>
<dbReference type="EMBL" id="CP069025">
    <property type="protein sequence ID" value="QRC93726.1"/>
    <property type="molecule type" value="Genomic_DNA"/>
</dbReference>
<dbReference type="Pfam" id="PF00172">
    <property type="entry name" value="Zn_clus"/>
    <property type="match status" value="1"/>
</dbReference>
<keyword evidence="4" id="KW-1185">Reference proteome</keyword>
<organism evidence="3 4">
    <name type="scientific">Phaeosphaeria nodorum (strain SN15 / ATCC MYA-4574 / FGSC 10173)</name>
    <name type="common">Glume blotch fungus</name>
    <name type="synonym">Parastagonospora nodorum</name>
    <dbReference type="NCBI Taxonomy" id="321614"/>
    <lineage>
        <taxon>Eukaryota</taxon>
        <taxon>Fungi</taxon>
        <taxon>Dikarya</taxon>
        <taxon>Ascomycota</taxon>
        <taxon>Pezizomycotina</taxon>
        <taxon>Dothideomycetes</taxon>
        <taxon>Pleosporomycetidae</taxon>
        <taxon>Pleosporales</taxon>
        <taxon>Pleosporineae</taxon>
        <taxon>Phaeosphaeriaceae</taxon>
        <taxon>Parastagonospora</taxon>
    </lineage>
</organism>
<dbReference type="InterPro" id="IPR001138">
    <property type="entry name" value="Zn2Cys6_DnaBD"/>
</dbReference>
<dbReference type="InterPro" id="IPR021858">
    <property type="entry name" value="Fun_TF"/>
</dbReference>
<evidence type="ECO:0000313" key="4">
    <source>
        <dbReference type="Proteomes" id="UP000663193"/>
    </source>
</evidence>
<evidence type="ECO:0000256" key="1">
    <source>
        <dbReference type="ARBA" id="ARBA00023242"/>
    </source>
</evidence>
<dbReference type="PROSITE" id="PS50048">
    <property type="entry name" value="ZN2_CY6_FUNGAL_2"/>
    <property type="match status" value="1"/>
</dbReference>
<dbReference type="InterPro" id="IPR036864">
    <property type="entry name" value="Zn2-C6_fun-type_DNA-bd_sf"/>
</dbReference>
<sequence>MPNVGRPSKGCKHCRDRKVKCDQKRPSCSQCIRAGKVCFGYRDPLSMMFKNESDVVAKKAEKRYEVLAKQNAPPSSTKKEPLLPERTTSEAWESNFGWLNQNGSTHVVHTRYPTPESMIREIVPSIEDQALGFFIGNYVAQPTFVPRGQFEWVTELLAQPVTEDILRHSVNAATLAGFANATKSPSIMKQAQTAYVSALRLTNSALRFKESAVRDSTLISVIMLGMYENFVFQDRRSISAWAKHVDGASALLNLRGKEQFRGNLGRRLFHQFYGVIMLVALETGRPVHQGIHDLYQIMTPTSDYSIHGRAWTTRLVDVMHAGINLNRDNDADPKTMVIAAMNLDREIDEINALMPSVWDFEVVHLEQSSEHLHGKVYHIYLDPWIAQMWNNVKSCRLCLFKIVRENLNKGWAQHDPPLFTQNEYEAVKSTAEEISRCTVAEIVASVPQIIGMVPFPDVDTARRRASDPNIDVTSPAHKIRPPGTFIDATRSTHMLHLIWPLYAAAGLDLVTSEMRQWSIEILHYIALRLGNRQAVVLADELKEVQRTGIFTTPYADRTAVPTSPYNRLGRIITEEA</sequence>
<dbReference type="SMART" id="SM00066">
    <property type="entry name" value="GAL4"/>
    <property type="match status" value="1"/>
</dbReference>
<dbReference type="PANTHER" id="PTHR38791:SF5">
    <property type="entry name" value="TRANSCRIPTION FACTOR DBAG-RELATED"/>
    <property type="match status" value="1"/>
</dbReference>
<dbReference type="SUPFAM" id="SSF57701">
    <property type="entry name" value="Zn2/Cys6 DNA-binding domain"/>
    <property type="match status" value="1"/>
</dbReference>